<keyword evidence="5" id="KW-1185">Reference proteome</keyword>
<feature type="domain" description="Mutator-like transposase" evidence="2">
    <location>
        <begin position="154"/>
        <end position="452"/>
    </location>
</feature>
<reference evidence="3" key="1">
    <citation type="submission" date="2022-01" db="EMBL/GenBank/DDBJ databases">
        <authorList>
            <person name="Braso-Vives M."/>
        </authorList>
    </citation>
    <scope>NUCLEOTIDE SEQUENCE</scope>
</reference>
<accession>A0A8J9Z6D8</accession>
<sequence>MAEGGLPPRPPLATINGNDVNDPLSRKKTLKNGRISQTKRSVRKTLECLFPADTKEEGEAQRDRMEEKIKQVKTLMGGVDATTNTDMIDTLMDCYVSTRERFLSSGTAPLCDFQPCPVGRERQGLFVVAEDSLRYLLATVSQHDEPVSSPDPEKHGKPRCPEALTLRKVTYIGHVAVVKIQCRRGCIYRWTSSPHVGKPFLVNLRIAHGYLSSGILPNQYQRICKAAGIGKLSDDKLKKSMILYSEVVDAMVTASMEKAMDEEIGDGEQEEEESKLSIVTDARHAQRRNSHRSDIMALGQTKHRVLGYAPVTKAEEVSSQRHEMRGTKKLYDRFDELGVQIVDHAHDRSNVINKLIRDRQPYPDGSKTTNSNDTWHATKGIARKFKKVSHGAKRTEGVTWHAELADKGAPVKTHFYWCMARCGGSEQVLRESLLNIVDHYRNQHQNCHEGSRCRRDQNYLPTKLILTDQRAVDLLRTFITSQDVYKHASDYVRCRDTLYVESFNNACLQYLDKRIFFGSMNYGLRMGLAILDWNEHVDRHATSRYVKYSVANPRQNEGQRVLVAKTNTFLHDIEGTFVGRVRHNEDLPALPPRRARQDVQHEDGDRFSDADDSGSGYSSSDE</sequence>
<feature type="region of interest" description="Disordered" evidence="1">
    <location>
        <begin position="584"/>
        <end position="622"/>
    </location>
</feature>
<dbReference type="EMBL" id="OV696690">
    <property type="protein sequence ID" value="CAH1265882.1"/>
    <property type="molecule type" value="Genomic_DNA"/>
</dbReference>
<dbReference type="Proteomes" id="UP000838412">
    <property type="component" value="Chromosome 5"/>
</dbReference>
<evidence type="ECO:0000313" key="5">
    <source>
        <dbReference type="Proteomes" id="UP000838412"/>
    </source>
</evidence>
<evidence type="ECO:0000259" key="2">
    <source>
        <dbReference type="Pfam" id="PF20700"/>
    </source>
</evidence>
<evidence type="ECO:0000313" key="4">
    <source>
        <dbReference type="EMBL" id="CAH1265882.1"/>
    </source>
</evidence>
<dbReference type="AlphaFoldDB" id="A0A8J9Z6D8"/>
<feature type="compositionally biased region" description="Basic and acidic residues" evidence="1">
    <location>
        <begin position="595"/>
        <end position="609"/>
    </location>
</feature>
<dbReference type="Pfam" id="PF20700">
    <property type="entry name" value="Mutator"/>
    <property type="match status" value="1"/>
</dbReference>
<dbReference type="InterPro" id="IPR049012">
    <property type="entry name" value="Mutator_transp_dom"/>
</dbReference>
<proteinExistence type="predicted"/>
<evidence type="ECO:0000256" key="1">
    <source>
        <dbReference type="SAM" id="MobiDB-lite"/>
    </source>
</evidence>
<name>A0A8J9Z6D8_BRALA</name>
<organism evidence="3 5">
    <name type="scientific">Branchiostoma lanceolatum</name>
    <name type="common">Common lancelet</name>
    <name type="synonym">Amphioxus lanceolatum</name>
    <dbReference type="NCBI Taxonomy" id="7740"/>
    <lineage>
        <taxon>Eukaryota</taxon>
        <taxon>Metazoa</taxon>
        <taxon>Chordata</taxon>
        <taxon>Cephalochordata</taxon>
        <taxon>Leptocardii</taxon>
        <taxon>Amphioxiformes</taxon>
        <taxon>Branchiostomatidae</taxon>
        <taxon>Branchiostoma</taxon>
    </lineage>
</organism>
<gene>
    <name evidence="3" type="primary">Hypp8266</name>
    <name evidence="4" type="synonym">Hypp3255</name>
    <name evidence="4" type="ORF">BLAG_LOCUS19692</name>
    <name evidence="3" type="ORF">BLAG_LOCUS9902</name>
</gene>
<feature type="compositionally biased region" description="Low complexity" evidence="1">
    <location>
        <begin position="613"/>
        <end position="622"/>
    </location>
</feature>
<dbReference type="PANTHER" id="PTHR31751">
    <property type="entry name" value="SI:CH211-108C17.2-RELATED-RELATED"/>
    <property type="match status" value="1"/>
</dbReference>
<dbReference type="OrthoDB" id="5956574at2759"/>
<feature type="region of interest" description="Disordered" evidence="1">
    <location>
        <begin position="1"/>
        <end position="20"/>
    </location>
</feature>
<dbReference type="Proteomes" id="UP000838412">
    <property type="component" value="Chromosome 16"/>
</dbReference>
<protein>
    <submittedName>
        <fullName evidence="4">Hypp3255 protein</fullName>
    </submittedName>
    <submittedName>
        <fullName evidence="3">Hypp8266 protein</fullName>
    </submittedName>
</protein>
<dbReference type="EMBL" id="OV696701">
    <property type="protein sequence ID" value="CAH1248579.1"/>
    <property type="molecule type" value="Genomic_DNA"/>
</dbReference>
<evidence type="ECO:0000313" key="3">
    <source>
        <dbReference type="EMBL" id="CAH1248579.1"/>
    </source>
</evidence>